<keyword evidence="3" id="KW-1185">Reference proteome</keyword>
<evidence type="ECO:0008006" key="4">
    <source>
        <dbReference type="Google" id="ProtNLM"/>
    </source>
</evidence>
<keyword evidence="1" id="KW-0812">Transmembrane</keyword>
<keyword evidence="1" id="KW-0472">Membrane</keyword>
<proteinExistence type="predicted"/>
<comment type="caution">
    <text evidence="2">The sequence shown here is derived from an EMBL/GenBank/DDBJ whole genome shotgun (WGS) entry which is preliminary data.</text>
</comment>
<protein>
    <recommendedName>
        <fullName evidence="4">Type II secretion system protein</fullName>
    </recommendedName>
</protein>
<dbReference type="RefSeq" id="WP_370563877.1">
    <property type="nucleotide sequence ID" value="NZ_JBFWIB010000005.1"/>
</dbReference>
<organism evidence="2 3">
    <name type="scientific">Luteimonas salinilitoris</name>
    <dbReference type="NCBI Taxonomy" id="3237697"/>
    <lineage>
        <taxon>Bacteria</taxon>
        <taxon>Pseudomonadati</taxon>
        <taxon>Pseudomonadota</taxon>
        <taxon>Gammaproteobacteria</taxon>
        <taxon>Lysobacterales</taxon>
        <taxon>Lysobacteraceae</taxon>
        <taxon>Luteimonas</taxon>
    </lineage>
</organism>
<gene>
    <name evidence="2" type="ORF">AB6713_07980</name>
</gene>
<dbReference type="EMBL" id="JBFWIC010000008">
    <property type="protein sequence ID" value="MEZ0474556.1"/>
    <property type="molecule type" value="Genomic_DNA"/>
</dbReference>
<reference evidence="2 3" key="1">
    <citation type="submission" date="2024-07" db="EMBL/GenBank/DDBJ databases">
        <title>Luteimonas salilacus sp. nov., isolated from the shore soil of Salt Lake in Tibet of China.</title>
        <authorList>
            <person name="Zhang X."/>
            <person name="Li A."/>
        </authorList>
    </citation>
    <scope>NUCLEOTIDE SEQUENCE [LARGE SCALE GENOMIC DNA]</scope>
    <source>
        <strain evidence="2 3">B3-2-R+30</strain>
    </source>
</reference>
<keyword evidence="1" id="KW-1133">Transmembrane helix</keyword>
<evidence type="ECO:0000256" key="1">
    <source>
        <dbReference type="SAM" id="Phobius"/>
    </source>
</evidence>
<name>A0ABV4HP94_9GAMM</name>
<sequence>MSAGRWLLVAAGGVAIVAVVAAVAVMGTPAAQREAKLDNRRVHDLQRIADVVDHYYEQHDALPPDLAILAGQPGQRLAIADPVDGTPYGYEITGERGFRLCAAFTTDTADTRPGVRPWSSEWNHGAGLGCFDRRAGKGAGDGRKPLDDQPFGLL</sequence>
<feature type="transmembrane region" description="Helical" evidence="1">
    <location>
        <begin position="6"/>
        <end position="31"/>
    </location>
</feature>
<accession>A0ABV4HP94</accession>
<dbReference type="Proteomes" id="UP001566331">
    <property type="component" value="Unassembled WGS sequence"/>
</dbReference>
<evidence type="ECO:0000313" key="2">
    <source>
        <dbReference type="EMBL" id="MEZ0474556.1"/>
    </source>
</evidence>
<evidence type="ECO:0000313" key="3">
    <source>
        <dbReference type="Proteomes" id="UP001566331"/>
    </source>
</evidence>